<feature type="domain" description="DUF6534" evidence="3">
    <location>
        <begin position="177"/>
        <end position="267"/>
    </location>
</feature>
<dbReference type="InterPro" id="IPR045339">
    <property type="entry name" value="DUF6534"/>
</dbReference>
<feature type="transmembrane region" description="Helical" evidence="2">
    <location>
        <begin position="56"/>
        <end position="82"/>
    </location>
</feature>
<feature type="region of interest" description="Disordered" evidence="1">
    <location>
        <begin position="301"/>
        <end position="334"/>
    </location>
</feature>
<sequence length="342" mass="37438">MAGDTTIDDPTREQLVLIAAPYLLGTLFNGILLGCLSVQLYLYSISNSKDRVGTNLLVYTLYIIDLAQTAITVYCTWQQVIWTQGPYESMPGFLWSLSVSQLLAGVVSFITQCFFGWRIWVLKNTSLMRKLSMCIFTFAVMQFASTIALAAITLLNSYSREAVIEQGVVTMMMLIASFICDILIAGCQLHIFKQARSQTLIKKTATMLTKLVAVTVQTGFITAVAAGLQLVAFLLNGLSPNQYNIMFSFLLGKLYSNVLLATLNARTAMTRLAATEVISGMTMESGEGMVFRAAPRGISQRTMPSELVSTPEGENATSNDEPSATTKENADTDIGIHLRVHV</sequence>
<evidence type="ECO:0000313" key="5">
    <source>
        <dbReference type="Proteomes" id="UP000053263"/>
    </source>
</evidence>
<feature type="transmembrane region" description="Helical" evidence="2">
    <location>
        <begin position="167"/>
        <end position="191"/>
    </location>
</feature>
<dbReference type="EMBL" id="KN832573">
    <property type="protein sequence ID" value="KII83988.1"/>
    <property type="molecule type" value="Genomic_DNA"/>
</dbReference>
<dbReference type="PANTHER" id="PTHR40465:SF1">
    <property type="entry name" value="DUF6534 DOMAIN-CONTAINING PROTEIN"/>
    <property type="match status" value="1"/>
</dbReference>
<dbReference type="AlphaFoldDB" id="A0A0C9T760"/>
<accession>A0A0C9T760</accession>
<keyword evidence="5" id="KW-1185">Reference proteome</keyword>
<evidence type="ECO:0000256" key="2">
    <source>
        <dbReference type="SAM" id="Phobius"/>
    </source>
</evidence>
<dbReference type="Proteomes" id="UP000053263">
    <property type="component" value="Unassembled WGS sequence"/>
</dbReference>
<reference evidence="4 5" key="1">
    <citation type="submission" date="2014-06" db="EMBL/GenBank/DDBJ databases">
        <title>Evolutionary Origins and Diversification of the Mycorrhizal Mutualists.</title>
        <authorList>
            <consortium name="DOE Joint Genome Institute"/>
            <consortium name="Mycorrhizal Genomics Consortium"/>
            <person name="Kohler A."/>
            <person name="Kuo A."/>
            <person name="Nagy L.G."/>
            <person name="Floudas D."/>
            <person name="Copeland A."/>
            <person name="Barry K.W."/>
            <person name="Cichocki N."/>
            <person name="Veneault-Fourrey C."/>
            <person name="LaButti K."/>
            <person name="Lindquist E.A."/>
            <person name="Lipzen A."/>
            <person name="Lundell T."/>
            <person name="Morin E."/>
            <person name="Murat C."/>
            <person name="Riley R."/>
            <person name="Ohm R."/>
            <person name="Sun H."/>
            <person name="Tunlid A."/>
            <person name="Henrissat B."/>
            <person name="Grigoriev I.V."/>
            <person name="Hibbett D.S."/>
            <person name="Martin F."/>
        </authorList>
    </citation>
    <scope>NUCLEOTIDE SEQUENCE [LARGE SCALE GENOMIC DNA]</scope>
    <source>
        <strain evidence="4 5">FD-325 SS-3</strain>
    </source>
</reference>
<protein>
    <recommendedName>
        <fullName evidence="3">DUF6534 domain-containing protein</fullName>
    </recommendedName>
</protein>
<dbReference type="Pfam" id="PF20152">
    <property type="entry name" value="DUF6534"/>
    <property type="match status" value="1"/>
</dbReference>
<dbReference type="HOGENOM" id="CLU_046025_2_1_1"/>
<proteinExistence type="predicted"/>
<feature type="transmembrane region" description="Helical" evidence="2">
    <location>
        <begin position="20"/>
        <end position="44"/>
    </location>
</feature>
<feature type="transmembrane region" description="Helical" evidence="2">
    <location>
        <begin position="102"/>
        <end position="121"/>
    </location>
</feature>
<evidence type="ECO:0000259" key="3">
    <source>
        <dbReference type="Pfam" id="PF20152"/>
    </source>
</evidence>
<keyword evidence="2" id="KW-1133">Transmembrane helix</keyword>
<keyword evidence="2" id="KW-0812">Transmembrane</keyword>
<feature type="compositionally biased region" description="Polar residues" evidence="1">
    <location>
        <begin position="315"/>
        <end position="327"/>
    </location>
</feature>
<keyword evidence="2" id="KW-0472">Membrane</keyword>
<dbReference type="OrthoDB" id="2953893at2759"/>
<feature type="transmembrane region" description="Helical" evidence="2">
    <location>
        <begin position="245"/>
        <end position="263"/>
    </location>
</feature>
<name>A0A0C9T760_PLICR</name>
<feature type="transmembrane region" description="Helical" evidence="2">
    <location>
        <begin position="211"/>
        <end position="233"/>
    </location>
</feature>
<evidence type="ECO:0000313" key="4">
    <source>
        <dbReference type="EMBL" id="KII83988.1"/>
    </source>
</evidence>
<feature type="transmembrane region" description="Helical" evidence="2">
    <location>
        <begin position="133"/>
        <end position="155"/>
    </location>
</feature>
<gene>
    <name evidence="4" type="ORF">PLICRDRAFT_434827</name>
</gene>
<organism evidence="4 5">
    <name type="scientific">Plicaturopsis crispa FD-325 SS-3</name>
    <dbReference type="NCBI Taxonomy" id="944288"/>
    <lineage>
        <taxon>Eukaryota</taxon>
        <taxon>Fungi</taxon>
        <taxon>Dikarya</taxon>
        <taxon>Basidiomycota</taxon>
        <taxon>Agaricomycotina</taxon>
        <taxon>Agaricomycetes</taxon>
        <taxon>Agaricomycetidae</taxon>
        <taxon>Amylocorticiales</taxon>
        <taxon>Amylocorticiaceae</taxon>
        <taxon>Plicatura</taxon>
        <taxon>Plicaturopsis crispa</taxon>
    </lineage>
</organism>
<dbReference type="PANTHER" id="PTHR40465">
    <property type="entry name" value="CHROMOSOME 1, WHOLE GENOME SHOTGUN SEQUENCE"/>
    <property type="match status" value="1"/>
</dbReference>
<evidence type="ECO:0000256" key="1">
    <source>
        <dbReference type="SAM" id="MobiDB-lite"/>
    </source>
</evidence>